<dbReference type="InterPro" id="IPR045107">
    <property type="entry name" value="SAC3/GANP/THP3"/>
</dbReference>
<feature type="region of interest" description="Disordered" evidence="1">
    <location>
        <begin position="81"/>
        <end position="106"/>
    </location>
</feature>
<evidence type="ECO:0000256" key="1">
    <source>
        <dbReference type="SAM" id="MobiDB-lite"/>
    </source>
</evidence>
<accession>K7GAX4</accession>
<proteinExistence type="predicted"/>
<feature type="region of interest" description="Disordered" evidence="1">
    <location>
        <begin position="1"/>
        <end position="51"/>
    </location>
</feature>
<dbReference type="Ensembl" id="ENSPSIT00000017514.1">
    <property type="protein sequence ID" value="ENSPSIP00000017435.1"/>
    <property type="gene ID" value="ENSPSIG00000015519.1"/>
</dbReference>
<sequence length="400" mass="45462">MPTGTTHVNFQETAPPSCTAEHPALNQRENQPLYKQRREAPMSDGKNTGNKWLHRKQGGWPMGGSDEFLVGTCPRMCPQSELTQRERQGRLHRLELQEGTRQGDPDRVVKEYSRPAAGKELPRPQELRPAPVLLTTVRYLLGQVTSRADLPPAEVYAFVSDRLRAVRQDATLQRLQGAPCVALLERSLGYLLHAGYRLCQEPPAHFDPHLHSTQLQECFSWLRRCYRDSCHDREPAFQALFLLYNLGFPEALRQILQLPDPVRASPELRTALAVNWAYLERDWARFFRLVRALPYLPSCALHRHLGPARRLALLTFSHGFSAKNCRCPLAWLAQLLALDSPEEMEELCYDHGITMLDGAVVFQKADFRDPSVLVHSHSQLLVDSKRGEVPLLEIIEDACS</sequence>
<evidence type="ECO:0000259" key="2">
    <source>
        <dbReference type="Pfam" id="PF03399"/>
    </source>
</evidence>
<dbReference type="GO" id="GO:0005813">
    <property type="term" value="C:centrosome"/>
    <property type="evidence" value="ECO:0007669"/>
    <property type="project" value="TreeGrafter"/>
</dbReference>
<evidence type="ECO:0000313" key="4">
    <source>
        <dbReference type="Proteomes" id="UP000007267"/>
    </source>
</evidence>
<dbReference type="PANTHER" id="PTHR12436:SF38">
    <property type="entry name" value="SAC3 DOMAIN-CONTAINING PROTEIN 1"/>
    <property type="match status" value="1"/>
</dbReference>
<dbReference type="HOGENOM" id="CLU_047746_1_0_1"/>
<protein>
    <submittedName>
        <fullName evidence="3">SAC3 domain containing 1</fullName>
    </submittedName>
</protein>
<dbReference type="eggNOG" id="KOG1860">
    <property type="taxonomic scope" value="Eukaryota"/>
</dbReference>
<dbReference type="AlphaFoldDB" id="K7GAX4"/>
<dbReference type="GO" id="GO:0051298">
    <property type="term" value="P:centrosome duplication"/>
    <property type="evidence" value="ECO:0007669"/>
    <property type="project" value="TreeGrafter"/>
</dbReference>
<dbReference type="GO" id="GO:0005634">
    <property type="term" value="C:nucleus"/>
    <property type="evidence" value="ECO:0007669"/>
    <property type="project" value="TreeGrafter"/>
</dbReference>
<dbReference type="PANTHER" id="PTHR12436">
    <property type="entry name" value="80 KDA MCM3-ASSOCIATED PROTEIN"/>
    <property type="match status" value="1"/>
</dbReference>
<feature type="domain" description="SAC3/GANP/THP3 conserved" evidence="2">
    <location>
        <begin position="76"/>
        <end position="355"/>
    </location>
</feature>
<dbReference type="Proteomes" id="UP000007267">
    <property type="component" value="Unassembled WGS sequence"/>
</dbReference>
<feature type="compositionally biased region" description="Basic and acidic residues" evidence="1">
    <location>
        <begin position="83"/>
        <end position="106"/>
    </location>
</feature>
<reference evidence="3" key="4">
    <citation type="submission" date="2025-09" db="UniProtKB">
        <authorList>
            <consortium name="Ensembl"/>
        </authorList>
    </citation>
    <scope>IDENTIFICATION</scope>
</reference>
<dbReference type="InterPro" id="IPR005062">
    <property type="entry name" value="SAC3/GANP/THP3_conserved"/>
</dbReference>
<name>K7GAX4_PELSI</name>
<organism evidence="3 4">
    <name type="scientific">Pelodiscus sinensis</name>
    <name type="common">Chinese softshell turtle</name>
    <name type="synonym">Trionyx sinensis</name>
    <dbReference type="NCBI Taxonomy" id="13735"/>
    <lineage>
        <taxon>Eukaryota</taxon>
        <taxon>Metazoa</taxon>
        <taxon>Chordata</taxon>
        <taxon>Craniata</taxon>
        <taxon>Vertebrata</taxon>
        <taxon>Euteleostomi</taxon>
        <taxon>Archelosauria</taxon>
        <taxon>Testudinata</taxon>
        <taxon>Testudines</taxon>
        <taxon>Cryptodira</taxon>
        <taxon>Trionychia</taxon>
        <taxon>Trionychidae</taxon>
        <taxon>Pelodiscus</taxon>
    </lineage>
</organism>
<keyword evidence="4" id="KW-1185">Reference proteome</keyword>
<feature type="compositionally biased region" description="Polar residues" evidence="1">
    <location>
        <begin position="1"/>
        <end position="16"/>
    </location>
</feature>
<reference evidence="4" key="1">
    <citation type="submission" date="2011-10" db="EMBL/GenBank/DDBJ databases">
        <authorList>
            <consortium name="Soft-shell Turtle Genome Consortium"/>
        </authorList>
    </citation>
    <scope>NUCLEOTIDE SEQUENCE [LARGE SCALE GENOMIC DNA]</scope>
    <source>
        <strain evidence="4">Daiwa-1</strain>
    </source>
</reference>
<dbReference type="GeneTree" id="ENSGT00940000160988"/>
<dbReference type="OMA" id="IFTHAYN"/>
<dbReference type="Pfam" id="PF03399">
    <property type="entry name" value="SAC3_GANP"/>
    <property type="match status" value="1"/>
</dbReference>
<dbReference type="GO" id="GO:0005819">
    <property type="term" value="C:spindle"/>
    <property type="evidence" value="ECO:0007669"/>
    <property type="project" value="TreeGrafter"/>
</dbReference>
<reference evidence="4" key="2">
    <citation type="journal article" date="2013" name="Nat. Genet.">
        <title>The draft genomes of soft-shell turtle and green sea turtle yield insights into the development and evolution of the turtle-specific body plan.</title>
        <authorList>
            <person name="Wang Z."/>
            <person name="Pascual-Anaya J."/>
            <person name="Zadissa A."/>
            <person name="Li W."/>
            <person name="Niimura Y."/>
            <person name="Huang Z."/>
            <person name="Li C."/>
            <person name="White S."/>
            <person name="Xiong Z."/>
            <person name="Fang D."/>
            <person name="Wang B."/>
            <person name="Ming Y."/>
            <person name="Chen Y."/>
            <person name="Zheng Y."/>
            <person name="Kuraku S."/>
            <person name="Pignatelli M."/>
            <person name="Herrero J."/>
            <person name="Beal K."/>
            <person name="Nozawa M."/>
            <person name="Li Q."/>
            <person name="Wang J."/>
            <person name="Zhang H."/>
            <person name="Yu L."/>
            <person name="Shigenobu S."/>
            <person name="Wang J."/>
            <person name="Liu J."/>
            <person name="Flicek P."/>
            <person name="Searle S."/>
            <person name="Wang J."/>
            <person name="Kuratani S."/>
            <person name="Yin Y."/>
            <person name="Aken B."/>
            <person name="Zhang G."/>
            <person name="Irie N."/>
        </authorList>
    </citation>
    <scope>NUCLEOTIDE SEQUENCE [LARGE SCALE GENOMIC DNA]</scope>
    <source>
        <strain evidence="4">Daiwa-1</strain>
    </source>
</reference>
<evidence type="ECO:0000313" key="3">
    <source>
        <dbReference type="Ensembl" id="ENSPSIP00000017435.1"/>
    </source>
</evidence>
<dbReference type="Gene3D" id="1.25.40.990">
    <property type="match status" value="1"/>
</dbReference>
<dbReference type="EMBL" id="AGCU01174361">
    <property type="status" value="NOT_ANNOTATED_CDS"/>
    <property type="molecule type" value="Genomic_DNA"/>
</dbReference>
<dbReference type="STRING" id="13735.ENSPSIP00000017435"/>
<gene>
    <name evidence="3" type="primary">SAC3D1</name>
</gene>
<reference evidence="3" key="3">
    <citation type="submission" date="2025-08" db="UniProtKB">
        <authorList>
            <consortium name="Ensembl"/>
        </authorList>
    </citation>
    <scope>IDENTIFICATION</scope>
</reference>
<dbReference type="GO" id="GO:0051225">
    <property type="term" value="P:spindle assembly"/>
    <property type="evidence" value="ECO:0007669"/>
    <property type="project" value="TreeGrafter"/>
</dbReference>